<evidence type="ECO:0000313" key="4">
    <source>
        <dbReference type="EMBL" id="RFZ32943.1"/>
    </source>
</evidence>
<dbReference type="Proteomes" id="UP000257451">
    <property type="component" value="Unassembled WGS sequence"/>
</dbReference>
<dbReference type="PROSITE" id="PS51186">
    <property type="entry name" value="GNAT"/>
    <property type="match status" value="1"/>
</dbReference>
<dbReference type="InterPro" id="IPR000182">
    <property type="entry name" value="GNAT_dom"/>
</dbReference>
<dbReference type="AlphaFoldDB" id="A0A3E2MNR7"/>
<evidence type="ECO:0000259" key="3">
    <source>
        <dbReference type="PROSITE" id="PS51186"/>
    </source>
</evidence>
<reference evidence="4 5" key="1">
    <citation type="journal article" date="2018" name="Sci. Rep.">
        <title>Extensive genomic diversity among Mycobacterium marinum strains revealed by whole genome sequencing.</title>
        <authorList>
            <person name="Das S."/>
            <person name="Pettersson B.M."/>
            <person name="Behra P.R."/>
            <person name="Mallick A."/>
            <person name="Cheramie M."/>
            <person name="Ramesh M."/>
            <person name="Shirreff L."/>
            <person name="DuCote T."/>
            <person name="Dasgupta S."/>
            <person name="Ennis D.G."/>
            <person name="Kirsebom L.A."/>
        </authorList>
    </citation>
    <scope>NUCLEOTIDE SEQUENCE [LARGE SCALE GENOMIC DNA]</scope>
    <source>
        <strain evidence="4 5">Davis1</strain>
    </source>
</reference>
<dbReference type="GO" id="GO:0016747">
    <property type="term" value="F:acyltransferase activity, transferring groups other than amino-acyl groups"/>
    <property type="evidence" value="ECO:0007669"/>
    <property type="project" value="InterPro"/>
</dbReference>
<evidence type="ECO:0000256" key="2">
    <source>
        <dbReference type="ARBA" id="ARBA00023315"/>
    </source>
</evidence>
<dbReference type="InterPro" id="IPR016181">
    <property type="entry name" value="Acyl_CoA_acyltransferase"/>
</dbReference>
<evidence type="ECO:0000313" key="5">
    <source>
        <dbReference type="Proteomes" id="UP000257451"/>
    </source>
</evidence>
<keyword evidence="2" id="KW-0012">Acyltransferase</keyword>
<dbReference type="InterPro" id="IPR050832">
    <property type="entry name" value="Bact_Acetyltransf"/>
</dbReference>
<comment type="caution">
    <text evidence="4">The sequence shown here is derived from an EMBL/GenBank/DDBJ whole genome shotgun (WGS) entry which is preliminary data.</text>
</comment>
<protein>
    <submittedName>
        <fullName evidence="4">Acetyltransferase (GNAT) family protein</fullName>
    </submittedName>
</protein>
<dbReference type="SUPFAM" id="SSF55729">
    <property type="entry name" value="Acyl-CoA N-acyltransferases (Nat)"/>
    <property type="match status" value="1"/>
</dbReference>
<dbReference type="EMBL" id="PEDF01000203">
    <property type="protein sequence ID" value="RFZ32943.1"/>
    <property type="molecule type" value="Genomic_DNA"/>
</dbReference>
<proteinExistence type="predicted"/>
<dbReference type="Pfam" id="PF00583">
    <property type="entry name" value="Acetyltransf_1"/>
    <property type="match status" value="1"/>
</dbReference>
<dbReference type="PANTHER" id="PTHR43877">
    <property type="entry name" value="AMINOALKYLPHOSPHONATE N-ACETYLTRANSFERASE-RELATED-RELATED"/>
    <property type="match status" value="1"/>
</dbReference>
<accession>A0A3E2MNR7</accession>
<organism evidence="4 5">
    <name type="scientific">Mycobacterium marinum</name>
    <dbReference type="NCBI Taxonomy" id="1781"/>
    <lineage>
        <taxon>Bacteria</taxon>
        <taxon>Bacillati</taxon>
        <taxon>Actinomycetota</taxon>
        <taxon>Actinomycetes</taxon>
        <taxon>Mycobacteriales</taxon>
        <taxon>Mycobacteriaceae</taxon>
        <taxon>Mycobacterium</taxon>
        <taxon>Mycobacterium ulcerans group</taxon>
    </lineage>
</organism>
<evidence type="ECO:0000256" key="1">
    <source>
        <dbReference type="ARBA" id="ARBA00022679"/>
    </source>
</evidence>
<keyword evidence="1 4" id="KW-0808">Transferase</keyword>
<dbReference type="CDD" id="cd04301">
    <property type="entry name" value="NAT_SF"/>
    <property type="match status" value="1"/>
</dbReference>
<feature type="domain" description="N-acetyltransferase" evidence="3">
    <location>
        <begin position="8"/>
        <end position="166"/>
    </location>
</feature>
<gene>
    <name evidence="4" type="ORF">DAVIS_05213</name>
</gene>
<dbReference type="Gene3D" id="3.40.630.30">
    <property type="match status" value="1"/>
</dbReference>
<sequence>MTEMPDGISIRQAEPADYHNVAQMHYPSWRLSYRGIMTPETLDLFDWQEWIDEEYPRRLARAGWSMWLAESGGQIVGMSIFGPEPDNPDQLEIDSLYVAAGNDRRGIGGLLLANALNSAPSHDAVLWCAEKNYRARRFYQKNGFQLDGRSFAWTLVPGVLVIPQIGFTLHRLRSQS</sequence>
<name>A0A3E2MNR7_MYCMR</name>